<keyword evidence="1" id="KW-0812">Transmembrane</keyword>
<name>A0ABY4E7H1_VITST</name>
<accession>A0ABY4E7H1</accession>
<keyword evidence="1" id="KW-1133">Transmembrane helix</keyword>
<keyword evidence="1" id="KW-0472">Membrane</keyword>
<reference evidence="2" key="1">
    <citation type="submission" date="2021-12" db="EMBL/GenBank/DDBJ databases">
        <authorList>
            <person name="Veyrier F.J."/>
        </authorList>
    </citation>
    <scope>NUCLEOTIDE SEQUENCE</scope>
    <source>
        <strain evidence="2">SAG 1488-6</strain>
    </source>
</reference>
<feature type="transmembrane region" description="Helical" evidence="1">
    <location>
        <begin position="12"/>
        <end position="37"/>
    </location>
</feature>
<gene>
    <name evidence="2" type="ORF">LVJ81_06580</name>
</gene>
<feature type="transmembrane region" description="Helical" evidence="1">
    <location>
        <begin position="57"/>
        <end position="78"/>
    </location>
</feature>
<dbReference type="Pfam" id="PF10734">
    <property type="entry name" value="DUF2523"/>
    <property type="match status" value="1"/>
</dbReference>
<reference evidence="2" key="2">
    <citation type="journal article" date="2022" name="Res Sq">
        <title>Evolution of multicellular longitudinally dividing oral cavity symbionts (Neisseriaceae).</title>
        <authorList>
            <person name="Nyongesa S."/>
            <person name="Weber P."/>
            <person name="Bernet E."/>
            <person name="Pullido F."/>
            <person name="Nieckarz M."/>
            <person name="Delaby M."/>
            <person name="Nieves C."/>
            <person name="Viehboeck T."/>
            <person name="Krause N."/>
            <person name="Rivera-Millot A."/>
            <person name="Nakamura A."/>
            <person name="Vischer N."/>
            <person name="VanNieuwenhze M."/>
            <person name="Brun Y."/>
            <person name="Cava F."/>
            <person name="Bulgheresi S."/>
            <person name="Veyrier F."/>
        </authorList>
    </citation>
    <scope>NUCLEOTIDE SEQUENCE</scope>
    <source>
        <strain evidence="2">SAG 1488-6</strain>
    </source>
</reference>
<protein>
    <submittedName>
        <fullName evidence="2">DUF2523 domain-containing protein</fullName>
    </submittedName>
</protein>
<evidence type="ECO:0000313" key="3">
    <source>
        <dbReference type="Proteomes" id="UP000832034"/>
    </source>
</evidence>
<dbReference type="InterPro" id="IPR019670">
    <property type="entry name" value="DUF2523"/>
</dbReference>
<keyword evidence="3" id="KW-1185">Reference proteome</keyword>
<dbReference type="EMBL" id="CP091512">
    <property type="protein sequence ID" value="UOO91340.1"/>
    <property type="molecule type" value="Genomic_DNA"/>
</dbReference>
<dbReference type="Proteomes" id="UP000832034">
    <property type="component" value="Chromosome"/>
</dbReference>
<dbReference type="RefSeq" id="WP_019959467.1">
    <property type="nucleotide sequence ID" value="NZ_CP091512.1"/>
</dbReference>
<sequence>MPAVLAAMLATVARFLVLKLIAVFGIAFVTGGVSLALLQTFKGYILDGFASLTPTVYQIAMLAGVGYALNIIFGAMAFKIALNVGKKLMAGVSDVAS</sequence>
<organism evidence="2 3">
    <name type="scientific">Vitreoscilla stercoraria</name>
    <dbReference type="NCBI Taxonomy" id="61"/>
    <lineage>
        <taxon>Bacteria</taxon>
        <taxon>Pseudomonadati</taxon>
        <taxon>Pseudomonadota</taxon>
        <taxon>Betaproteobacteria</taxon>
        <taxon>Neisseriales</taxon>
        <taxon>Neisseriaceae</taxon>
        <taxon>Vitreoscilla</taxon>
    </lineage>
</organism>
<proteinExistence type="predicted"/>
<evidence type="ECO:0000313" key="2">
    <source>
        <dbReference type="EMBL" id="UOO91340.1"/>
    </source>
</evidence>
<evidence type="ECO:0000256" key="1">
    <source>
        <dbReference type="SAM" id="Phobius"/>
    </source>
</evidence>